<proteinExistence type="predicted"/>
<dbReference type="RefSeq" id="WP_207087023.1">
    <property type="nucleotide sequence ID" value="NZ_JAFLQW010000131.1"/>
</dbReference>
<dbReference type="EMBL" id="JAFLQW010000131">
    <property type="protein sequence ID" value="MBO0348475.1"/>
    <property type="molecule type" value="Genomic_DNA"/>
</dbReference>
<evidence type="ECO:0000313" key="3">
    <source>
        <dbReference type="Proteomes" id="UP000664844"/>
    </source>
</evidence>
<dbReference type="InterPro" id="IPR025938">
    <property type="entry name" value="RRXRR_dom"/>
</dbReference>
<accession>A0ABS3FMZ4</accession>
<sequence>MNQPKVGVINQLGRALMPTTPRKARILIKEGRAKIVDYNPFKIQLLYGTRGYTQPVTLGIDSGYENIGFSAVTKSEEVLGGELSMLKGVTTENHRTEKVP</sequence>
<organism evidence="2 3">
    <name type="scientific">Phormidium pseudopriestleyi FRX01</name>
    <dbReference type="NCBI Taxonomy" id="1759528"/>
    <lineage>
        <taxon>Bacteria</taxon>
        <taxon>Bacillati</taxon>
        <taxon>Cyanobacteriota</taxon>
        <taxon>Cyanophyceae</taxon>
        <taxon>Oscillatoriophycideae</taxon>
        <taxon>Oscillatoriales</taxon>
        <taxon>Oscillatoriaceae</taxon>
        <taxon>Phormidium</taxon>
    </lineage>
</organism>
<dbReference type="Pfam" id="PF14239">
    <property type="entry name" value="RRXRR"/>
    <property type="match status" value="1"/>
</dbReference>
<feature type="domain" description="RRXRR" evidence="1">
    <location>
        <begin position="6"/>
        <end position="84"/>
    </location>
</feature>
<gene>
    <name evidence="2" type="ORF">J0895_05015</name>
</gene>
<comment type="caution">
    <text evidence="2">The sequence shown here is derived from an EMBL/GenBank/DDBJ whole genome shotgun (WGS) entry which is preliminary data.</text>
</comment>
<dbReference type="Proteomes" id="UP000664844">
    <property type="component" value="Unassembled WGS sequence"/>
</dbReference>
<reference evidence="2 3" key="1">
    <citation type="submission" date="2021-03" db="EMBL/GenBank/DDBJ databases">
        <title>Metabolic Capacity of the Antarctic Cyanobacterium Phormidium pseudopriestleyi that Sustains Oxygenic Photosynthesis in the Presence of Hydrogen Sulfide.</title>
        <authorList>
            <person name="Lumian J.E."/>
            <person name="Jungblut A.D."/>
            <person name="Dillon M.L."/>
            <person name="Hawes I."/>
            <person name="Doran P.T."/>
            <person name="Mackey T.J."/>
            <person name="Dick G.J."/>
            <person name="Grettenberger C.L."/>
            <person name="Sumner D.Y."/>
        </authorList>
    </citation>
    <scope>NUCLEOTIDE SEQUENCE [LARGE SCALE GENOMIC DNA]</scope>
    <source>
        <strain evidence="2 3">FRX01</strain>
    </source>
</reference>
<name>A0ABS3FMZ4_9CYAN</name>
<keyword evidence="3" id="KW-1185">Reference proteome</keyword>
<evidence type="ECO:0000313" key="2">
    <source>
        <dbReference type="EMBL" id="MBO0348475.1"/>
    </source>
</evidence>
<evidence type="ECO:0000259" key="1">
    <source>
        <dbReference type="Pfam" id="PF14239"/>
    </source>
</evidence>
<protein>
    <submittedName>
        <fullName evidence="2">RRXRR domain-containing protein</fullName>
    </submittedName>
</protein>